<dbReference type="InterPro" id="IPR012296">
    <property type="entry name" value="Nuclease_put_TT1808"/>
</dbReference>
<organism evidence="2 3">
    <name type="scientific">Virgibacillus indicus</name>
    <dbReference type="NCBI Taxonomy" id="2024554"/>
    <lineage>
        <taxon>Bacteria</taxon>
        <taxon>Bacillati</taxon>
        <taxon>Bacillota</taxon>
        <taxon>Bacilli</taxon>
        <taxon>Bacillales</taxon>
        <taxon>Bacillaceae</taxon>
        <taxon>Virgibacillus</taxon>
    </lineage>
</organism>
<dbReference type="Pfam" id="PF05685">
    <property type="entry name" value="Uma2"/>
    <property type="match status" value="1"/>
</dbReference>
<dbReference type="Proteomes" id="UP000216498">
    <property type="component" value="Unassembled WGS sequence"/>
</dbReference>
<evidence type="ECO:0000313" key="3">
    <source>
        <dbReference type="Proteomes" id="UP000216498"/>
    </source>
</evidence>
<dbReference type="EMBL" id="NPMS01000006">
    <property type="protein sequence ID" value="OZU88064.1"/>
    <property type="molecule type" value="Genomic_DNA"/>
</dbReference>
<keyword evidence="3" id="KW-1185">Reference proteome</keyword>
<dbReference type="OrthoDB" id="9808428at2"/>
<name>A0A265N9B8_9BACI</name>
<dbReference type="PANTHER" id="PTHR34107">
    <property type="entry name" value="SLL0198 PROTEIN-RELATED"/>
    <property type="match status" value="1"/>
</dbReference>
<dbReference type="Gene3D" id="3.90.1570.10">
    <property type="entry name" value="tt1808, chain A"/>
    <property type="match status" value="1"/>
</dbReference>
<dbReference type="InterPro" id="IPR011335">
    <property type="entry name" value="Restrct_endonuc-II-like"/>
</dbReference>
<dbReference type="AlphaFoldDB" id="A0A265N9B8"/>
<evidence type="ECO:0000259" key="1">
    <source>
        <dbReference type="Pfam" id="PF05685"/>
    </source>
</evidence>
<dbReference type="PANTHER" id="PTHR34107:SF4">
    <property type="entry name" value="SLL1222 PROTEIN"/>
    <property type="match status" value="1"/>
</dbReference>
<sequence>MNGRKDSTGKKPAHDLIKESNLTYDDYATIDDGNRYELADGQLELMSPAPSVSHQIISFEMQKNIAGSCESDYIILSAPVDVILADSEVRQPDLVLIHRKRMDILSNRGVVGSPDLVVEILSPSTLKRDKIDKLKVYARFGIPEYWIIEPKAGILEQYSLSNDQYEPINVFQKEEQITSPNIPCISFTMTDIMERIPKLE</sequence>
<dbReference type="SUPFAM" id="SSF52980">
    <property type="entry name" value="Restriction endonuclease-like"/>
    <property type="match status" value="1"/>
</dbReference>
<protein>
    <recommendedName>
        <fullName evidence="1">Putative restriction endonuclease domain-containing protein</fullName>
    </recommendedName>
</protein>
<dbReference type="InterPro" id="IPR008538">
    <property type="entry name" value="Uma2"/>
</dbReference>
<feature type="domain" description="Putative restriction endonuclease" evidence="1">
    <location>
        <begin position="26"/>
        <end position="182"/>
    </location>
</feature>
<gene>
    <name evidence="2" type="ORF">CIL03_13095</name>
</gene>
<comment type="caution">
    <text evidence="2">The sequence shown here is derived from an EMBL/GenBank/DDBJ whole genome shotgun (WGS) entry which is preliminary data.</text>
</comment>
<dbReference type="RefSeq" id="WP_094886321.1">
    <property type="nucleotide sequence ID" value="NZ_NPMS01000006.1"/>
</dbReference>
<dbReference type="CDD" id="cd06260">
    <property type="entry name" value="DUF820-like"/>
    <property type="match status" value="1"/>
</dbReference>
<accession>A0A265N9B8</accession>
<reference evidence="2 3" key="1">
    <citation type="submission" date="2017-08" db="EMBL/GenBank/DDBJ databases">
        <title>Virgibacillus indicus sp. nov. and Virgibacillus profoundi sp. nov, two moderately halophilic bacteria isolated from marine sediment by using the Microfluidic Streak Plate.</title>
        <authorList>
            <person name="Xu B."/>
            <person name="Hu B."/>
            <person name="Wang J."/>
            <person name="Zhu Y."/>
            <person name="Huang L."/>
            <person name="Du W."/>
            <person name="Huang Y."/>
        </authorList>
    </citation>
    <scope>NUCLEOTIDE SEQUENCE [LARGE SCALE GENOMIC DNA]</scope>
    <source>
        <strain evidence="2 3">IO3-P2-C2</strain>
    </source>
</reference>
<evidence type="ECO:0000313" key="2">
    <source>
        <dbReference type="EMBL" id="OZU88064.1"/>
    </source>
</evidence>
<proteinExistence type="predicted"/>